<feature type="region of interest" description="Disordered" evidence="4">
    <location>
        <begin position="834"/>
        <end position="895"/>
    </location>
</feature>
<evidence type="ECO:0000256" key="4">
    <source>
        <dbReference type="SAM" id="MobiDB-lite"/>
    </source>
</evidence>
<keyword evidence="2" id="KW-0963">Cytoplasm</keyword>
<dbReference type="InterPro" id="IPR051833">
    <property type="entry name" value="TC-DDR_regulator"/>
</dbReference>
<feature type="compositionally biased region" description="Polar residues" evidence="4">
    <location>
        <begin position="495"/>
        <end position="505"/>
    </location>
</feature>
<feature type="region of interest" description="Disordered" evidence="4">
    <location>
        <begin position="1"/>
        <end position="50"/>
    </location>
</feature>
<feature type="compositionally biased region" description="Gly residues" evidence="4">
    <location>
        <begin position="244"/>
        <end position="254"/>
    </location>
</feature>
<dbReference type="RefSeq" id="XP_026278585.1">
    <property type="nucleotide sequence ID" value="XM_026422800.2"/>
</dbReference>
<dbReference type="CDD" id="cd14277">
    <property type="entry name" value="UBA_UBP2_like"/>
    <property type="match status" value="1"/>
</dbReference>
<evidence type="ECO:0000256" key="1">
    <source>
        <dbReference type="ARBA" id="ARBA00004496"/>
    </source>
</evidence>
<feature type="compositionally biased region" description="Low complexity" evidence="4">
    <location>
        <begin position="665"/>
        <end position="718"/>
    </location>
</feature>
<keyword evidence="3" id="KW-0597">Phosphoprotein</keyword>
<feature type="compositionally biased region" description="Polar residues" evidence="4">
    <location>
        <begin position="372"/>
        <end position="413"/>
    </location>
</feature>
<feature type="region of interest" description="Disordered" evidence="4">
    <location>
        <begin position="490"/>
        <end position="537"/>
    </location>
</feature>
<feature type="compositionally biased region" description="Low complexity" evidence="4">
    <location>
        <begin position="1202"/>
        <end position="1221"/>
    </location>
</feature>
<feature type="compositionally biased region" description="Polar residues" evidence="4">
    <location>
        <begin position="594"/>
        <end position="604"/>
    </location>
</feature>
<feature type="compositionally biased region" description="Gly residues" evidence="4">
    <location>
        <begin position="167"/>
        <end position="179"/>
    </location>
</feature>
<feature type="region of interest" description="Disordered" evidence="4">
    <location>
        <begin position="426"/>
        <end position="478"/>
    </location>
</feature>
<feature type="compositionally biased region" description="Gly residues" evidence="4">
    <location>
        <begin position="228"/>
        <end position="237"/>
    </location>
</feature>
<dbReference type="InterPro" id="IPR009060">
    <property type="entry name" value="UBA-like_sf"/>
</dbReference>
<evidence type="ECO:0000256" key="2">
    <source>
        <dbReference type="ARBA" id="ARBA00022490"/>
    </source>
</evidence>
<dbReference type="GO" id="GO:0005737">
    <property type="term" value="C:cytoplasm"/>
    <property type="evidence" value="ECO:0007669"/>
    <property type="project" value="UniProtKB-SubCell"/>
</dbReference>
<protein>
    <submittedName>
        <fullName evidence="6">Protein lingerer isoform X2</fullName>
    </submittedName>
</protein>
<feature type="compositionally biased region" description="Low complexity" evidence="4">
    <location>
        <begin position="426"/>
        <end position="468"/>
    </location>
</feature>
<feature type="region of interest" description="Disordered" evidence="4">
    <location>
        <begin position="1143"/>
        <end position="1232"/>
    </location>
</feature>
<name>A0A6J1SGW9_FRAOC</name>
<dbReference type="Pfam" id="PF12478">
    <property type="entry name" value="UBAP2-Lig"/>
    <property type="match status" value="1"/>
</dbReference>
<dbReference type="AlphaFoldDB" id="A0A6J1SGW9"/>
<keyword evidence="5" id="KW-1185">Reference proteome</keyword>
<dbReference type="InterPro" id="IPR022166">
    <property type="entry name" value="UBAP2/Lig"/>
</dbReference>
<feature type="compositionally biased region" description="Basic and acidic residues" evidence="4">
    <location>
        <begin position="15"/>
        <end position="35"/>
    </location>
</feature>
<proteinExistence type="predicted"/>
<organism evidence="5 6">
    <name type="scientific">Frankliniella occidentalis</name>
    <name type="common">Western flower thrips</name>
    <name type="synonym">Euthrips occidentalis</name>
    <dbReference type="NCBI Taxonomy" id="133901"/>
    <lineage>
        <taxon>Eukaryota</taxon>
        <taxon>Metazoa</taxon>
        <taxon>Ecdysozoa</taxon>
        <taxon>Arthropoda</taxon>
        <taxon>Hexapoda</taxon>
        <taxon>Insecta</taxon>
        <taxon>Pterygota</taxon>
        <taxon>Neoptera</taxon>
        <taxon>Paraneoptera</taxon>
        <taxon>Thysanoptera</taxon>
        <taxon>Terebrantia</taxon>
        <taxon>Thripoidea</taxon>
        <taxon>Thripidae</taxon>
        <taxon>Frankliniella</taxon>
    </lineage>
</organism>
<dbReference type="CTD" id="35771"/>
<feature type="region of interest" description="Disordered" evidence="4">
    <location>
        <begin position="104"/>
        <end position="345"/>
    </location>
</feature>
<feature type="compositionally biased region" description="Polar residues" evidence="4">
    <location>
        <begin position="288"/>
        <end position="345"/>
    </location>
</feature>
<dbReference type="Proteomes" id="UP000504606">
    <property type="component" value="Unplaced"/>
</dbReference>
<gene>
    <name evidence="6" type="primary">LOC113206637</name>
</gene>
<feature type="compositionally biased region" description="Basic and acidic residues" evidence="4">
    <location>
        <begin position="218"/>
        <end position="227"/>
    </location>
</feature>
<comment type="subcellular location">
    <subcellularLocation>
        <location evidence="1">Cytoplasm</location>
    </subcellularLocation>
</comment>
<evidence type="ECO:0000313" key="6">
    <source>
        <dbReference type="RefSeq" id="XP_026278585.1"/>
    </source>
</evidence>
<dbReference type="PANTHER" id="PTHR16308:SF13">
    <property type="entry name" value="PROTEIN LINGERER"/>
    <property type="match status" value="1"/>
</dbReference>
<feature type="region of interest" description="Disordered" evidence="4">
    <location>
        <begin position="364"/>
        <end position="413"/>
    </location>
</feature>
<feature type="compositionally biased region" description="Low complexity" evidence="4">
    <location>
        <begin position="612"/>
        <end position="654"/>
    </location>
</feature>
<feature type="compositionally biased region" description="Low complexity" evidence="4">
    <location>
        <begin position="559"/>
        <end position="579"/>
    </location>
</feature>
<feature type="compositionally biased region" description="Low complexity" evidence="4">
    <location>
        <begin position="834"/>
        <end position="873"/>
    </location>
</feature>
<feature type="compositionally biased region" description="Low complexity" evidence="4">
    <location>
        <begin position="881"/>
        <end position="895"/>
    </location>
</feature>
<dbReference type="GO" id="GO:0005634">
    <property type="term" value="C:nucleus"/>
    <property type="evidence" value="ECO:0007669"/>
    <property type="project" value="TreeGrafter"/>
</dbReference>
<evidence type="ECO:0000313" key="5">
    <source>
        <dbReference type="Proteomes" id="UP000504606"/>
    </source>
</evidence>
<dbReference type="PANTHER" id="PTHR16308">
    <property type="entry name" value="UBIQUITIN ASSOCIATED PROTEIN 2-LIKE/LINGERER"/>
    <property type="match status" value="1"/>
</dbReference>
<sequence length="1232" mass="127242">MSSVGRAASRGSKGGKGDHASAKAQKTDTKTETAKTTENPKAQPTPEQMRIARIIGEDYEDPQLRDKIKQVMDATHKSEEEVATALHDCDNDLNRAVNMLIEGQISGEWETSSKKKKNRLPSANSKPDAAAPRGISSADVESENWDDETPIKPAAQTDSQQRTRTQRGGGGGSGGGGGPPRMRGRGAQDNRGWRGRENKENERNLEESRNAVGPSAGGEREPRDSFRRGGGGGGNRGGRMSNGAGRGGGRGGSRTGPRSFPNRGGHDRGGAPFPRATSWNPDEDGADSKSNWYNEEYTGSLSDTKVFTPSNVSGEASANDPITSLTVNNSNSDSSPGVNSTNLNYAQSAAGTGNMSAVQSQYLRQLPDGKPPSSNALTGAMSGLNSMTGPLANSTDSKTASRGITPSTPSSGITYSTYAASAANSAANAPAATSYPSTYSSVSASVPSVSSAADTNFSTSSVNSSFTTYPSGQTQPASYTATATSYSTVYGSHQEGATQASNTQALPPRSKTQRPRVPPPSKIPQSAVEMPGDGVNSIGVLDVQFGALDFGTEAFDTNSSEPQSSPQSQPSQPQNQASPMAKYSTGASAGGGMDTTSTPASQPSMDIDPFKTAGQKAAALTQTLQETLLHGSQSQQSQSNSQSQSNDLKSQQSNFTQQSRGPGVGVVVPSPLDSLVKSDQSSGGNVSNVSASGAGAAGSLSYSTPSSNYQSSYTNQKSVGSGYQSTGYNASSYPPQATSGVSSNSSNSYPTSYPSNASNQAYQNVQSVYGASNSNASATGGSNSGSVGSTSGYTTSGTAGGYQNSYGTSTASAASTNKLTSVLTAAKDLPQYDTTATSTSNLSGSLTSSNTGAPGLSVPNVSGSVNNSPSLGLPGTTSLPNANNTTSTKVTNSSAKSVVQNMPPGVQPIIAAGTQYIMSQGGLPYFQQPVYSFEEQQIMPLRIPHMPGYYDISYQQAPTSLATGREGSLANVPYSMSDARFARTDNASPVPSSLSQQNATQAHQQPMMNATGFPPGYAAYAYYGGSVLPANYQYGTPTAMYPQVAPATNAHGNSNSTQYPKPGSYGSSYGSGYDGLSASQDYSKGGGSYAGGHSGAQTANKAGVGTNVPSTGSSATDIYNKTHTHAALSKVNSYDKGFHSGTPPPFNLAGNQNTGMAPSGAFPTAMYIPPPIPQQHHHSTTLMQHPVHQQMDMRNTSRRSESGNNSGQRSQSSSQSSKPGSKQVFSQNYWAN</sequence>
<evidence type="ECO:0000256" key="3">
    <source>
        <dbReference type="ARBA" id="ARBA00022553"/>
    </source>
</evidence>
<feature type="compositionally biased region" description="Polar residues" evidence="4">
    <location>
        <begin position="719"/>
        <end position="736"/>
    </location>
</feature>
<reference evidence="6" key="1">
    <citation type="submission" date="2025-08" db="UniProtKB">
        <authorList>
            <consortium name="RefSeq"/>
        </authorList>
    </citation>
    <scope>IDENTIFICATION</scope>
    <source>
        <tissue evidence="6">Whole organism</tissue>
    </source>
</reference>
<dbReference type="GeneID" id="113206637"/>
<dbReference type="Gene3D" id="1.10.8.10">
    <property type="entry name" value="DNA helicase RuvA subunit, C-terminal domain"/>
    <property type="match status" value="1"/>
</dbReference>
<accession>A0A6J1SGW9</accession>
<dbReference type="SUPFAM" id="SSF46934">
    <property type="entry name" value="UBA-like"/>
    <property type="match status" value="1"/>
</dbReference>
<feature type="compositionally biased region" description="Basic and acidic residues" evidence="4">
    <location>
        <begin position="186"/>
        <end position="209"/>
    </location>
</feature>
<feature type="compositionally biased region" description="Polar residues" evidence="4">
    <location>
        <begin position="1223"/>
        <end position="1232"/>
    </location>
</feature>
<feature type="region of interest" description="Disordered" evidence="4">
    <location>
        <begin position="551"/>
        <end position="758"/>
    </location>
</feature>
<feature type="compositionally biased region" description="Low complexity" evidence="4">
    <location>
        <begin position="737"/>
        <end position="758"/>
    </location>
</feature>